<proteinExistence type="predicted"/>
<dbReference type="AlphaFoldDB" id="A0A8S9INB4"/>
<gene>
    <name evidence="1" type="ORF">F2Q70_00003896</name>
</gene>
<comment type="caution">
    <text evidence="1">The sequence shown here is derived from an EMBL/GenBank/DDBJ whole genome shotgun (WGS) entry which is preliminary data.</text>
</comment>
<protein>
    <submittedName>
        <fullName evidence="1">Uncharacterized protein</fullName>
    </submittedName>
</protein>
<accession>A0A8S9INB4</accession>
<sequence length="67" mass="7578">MAEQRRWQGGRRLSFISRGGSLSLSLPWTSPFKLSLSLSDFVLILVHEVGRNLNRLPSPKPPSFCRP</sequence>
<dbReference type="EMBL" id="QGKY02001015">
    <property type="protein sequence ID" value="KAF2571610.1"/>
    <property type="molecule type" value="Genomic_DNA"/>
</dbReference>
<evidence type="ECO:0000313" key="1">
    <source>
        <dbReference type="EMBL" id="KAF2571610.1"/>
    </source>
</evidence>
<name>A0A8S9INB4_BRACR</name>
<organism evidence="1">
    <name type="scientific">Brassica cretica</name>
    <name type="common">Mustard</name>
    <dbReference type="NCBI Taxonomy" id="69181"/>
    <lineage>
        <taxon>Eukaryota</taxon>
        <taxon>Viridiplantae</taxon>
        <taxon>Streptophyta</taxon>
        <taxon>Embryophyta</taxon>
        <taxon>Tracheophyta</taxon>
        <taxon>Spermatophyta</taxon>
        <taxon>Magnoliopsida</taxon>
        <taxon>eudicotyledons</taxon>
        <taxon>Gunneridae</taxon>
        <taxon>Pentapetalae</taxon>
        <taxon>rosids</taxon>
        <taxon>malvids</taxon>
        <taxon>Brassicales</taxon>
        <taxon>Brassicaceae</taxon>
        <taxon>Brassiceae</taxon>
        <taxon>Brassica</taxon>
    </lineage>
</organism>
<reference evidence="1" key="1">
    <citation type="submission" date="2019-12" db="EMBL/GenBank/DDBJ databases">
        <title>Genome sequencing and annotation of Brassica cretica.</title>
        <authorList>
            <person name="Studholme D.J."/>
            <person name="Sarris P.F."/>
        </authorList>
    </citation>
    <scope>NUCLEOTIDE SEQUENCE</scope>
    <source>
        <strain evidence="1">PFS-102/07</strain>
        <tissue evidence="1">Leaf</tissue>
    </source>
</reference>